<keyword evidence="11" id="KW-1185">Reference proteome</keyword>
<comment type="similarity">
    <text evidence="2">Belongs to the MscS (TC 1.A.23) family.</text>
</comment>
<dbReference type="SUPFAM" id="SSF82689">
    <property type="entry name" value="Mechanosensitive channel protein MscS (YggB), C-terminal domain"/>
    <property type="match status" value="1"/>
</dbReference>
<comment type="subcellular location">
    <subcellularLocation>
        <location evidence="1">Cell membrane</location>
        <topology evidence="1">Multi-pass membrane protein</topology>
    </subcellularLocation>
</comment>
<protein>
    <submittedName>
        <fullName evidence="10">Mechanosensitive ion channel family protein</fullName>
    </submittedName>
</protein>
<keyword evidence="4 7" id="KW-0812">Transmembrane</keyword>
<dbReference type="GO" id="GO:0005886">
    <property type="term" value="C:plasma membrane"/>
    <property type="evidence" value="ECO:0007669"/>
    <property type="project" value="UniProtKB-SubCell"/>
</dbReference>
<dbReference type="Gene3D" id="3.30.70.100">
    <property type="match status" value="1"/>
</dbReference>
<dbReference type="InterPro" id="IPR023408">
    <property type="entry name" value="MscS_beta-dom_sf"/>
</dbReference>
<proteinExistence type="inferred from homology"/>
<evidence type="ECO:0000313" key="11">
    <source>
        <dbReference type="Proteomes" id="UP001597139"/>
    </source>
</evidence>
<dbReference type="SUPFAM" id="SSF50182">
    <property type="entry name" value="Sm-like ribonucleoproteins"/>
    <property type="match status" value="1"/>
</dbReference>
<evidence type="ECO:0000256" key="1">
    <source>
        <dbReference type="ARBA" id="ARBA00004651"/>
    </source>
</evidence>
<dbReference type="Gene3D" id="2.30.30.60">
    <property type="match status" value="1"/>
</dbReference>
<evidence type="ECO:0000256" key="6">
    <source>
        <dbReference type="ARBA" id="ARBA00023136"/>
    </source>
</evidence>
<evidence type="ECO:0000256" key="4">
    <source>
        <dbReference type="ARBA" id="ARBA00022692"/>
    </source>
</evidence>
<dbReference type="PANTHER" id="PTHR30221:SF1">
    <property type="entry name" value="SMALL-CONDUCTANCE MECHANOSENSITIVE CHANNEL"/>
    <property type="match status" value="1"/>
</dbReference>
<dbReference type="InterPro" id="IPR010920">
    <property type="entry name" value="LSM_dom_sf"/>
</dbReference>
<feature type="transmembrane region" description="Helical" evidence="7">
    <location>
        <begin position="71"/>
        <end position="90"/>
    </location>
</feature>
<dbReference type="InterPro" id="IPR045275">
    <property type="entry name" value="MscS_archaea/bacteria_type"/>
</dbReference>
<evidence type="ECO:0000256" key="7">
    <source>
        <dbReference type="SAM" id="Phobius"/>
    </source>
</evidence>
<dbReference type="Proteomes" id="UP001597139">
    <property type="component" value="Unassembled WGS sequence"/>
</dbReference>
<name>A0ABD6BVM6_9EURY</name>
<dbReference type="InterPro" id="IPR006685">
    <property type="entry name" value="MscS_channel_2nd"/>
</dbReference>
<feature type="domain" description="Mechanosensitive ion channel MscS C-terminal" evidence="9">
    <location>
        <begin position="189"/>
        <end position="272"/>
    </location>
</feature>
<evidence type="ECO:0000256" key="3">
    <source>
        <dbReference type="ARBA" id="ARBA00022475"/>
    </source>
</evidence>
<dbReference type="PANTHER" id="PTHR30221">
    <property type="entry name" value="SMALL-CONDUCTANCE MECHANOSENSITIVE CHANNEL"/>
    <property type="match status" value="1"/>
</dbReference>
<sequence>MFPIQSVALPGWLPFREAIAGLPDPIVSLGMFVLVTGVFAGGGLFVAAPALRVLTRRLGGHDRLQQFVSNLTRVLSGVAAVLVGLLAGGFDLASGAFAAVLLLAGLGVAIAADDLVRDVVGGFFLLLSQPFARGDWIAVDGVEGRVERVGVRTTAVRTFDNETTTVPNGVLNEQPVTNRSAQQELRQTFHFGIAYDESLSTAMEAVLMAAREVEGVAEEPVPEVRAVDLEPSWVTLRATVWMQDPTRLEYVDTRSRFIRAVKAALMENGIDINPNKTEISGQIGTAEIDSDGAVLEREGN</sequence>
<dbReference type="EMBL" id="JBHUCZ010000013">
    <property type="protein sequence ID" value="MFD1568635.1"/>
    <property type="molecule type" value="Genomic_DNA"/>
</dbReference>
<evidence type="ECO:0000313" key="10">
    <source>
        <dbReference type="EMBL" id="MFD1568635.1"/>
    </source>
</evidence>
<reference evidence="10 11" key="1">
    <citation type="journal article" date="2019" name="Int. J. Syst. Evol. Microbiol.">
        <title>The Global Catalogue of Microorganisms (GCM) 10K type strain sequencing project: providing services to taxonomists for standard genome sequencing and annotation.</title>
        <authorList>
            <consortium name="The Broad Institute Genomics Platform"/>
            <consortium name="The Broad Institute Genome Sequencing Center for Infectious Disease"/>
            <person name="Wu L."/>
            <person name="Ma J."/>
        </authorList>
    </citation>
    <scope>NUCLEOTIDE SEQUENCE [LARGE SCALE GENOMIC DNA]</scope>
    <source>
        <strain evidence="10 11">CGMCC 1.12859</strain>
    </source>
</reference>
<keyword evidence="3" id="KW-1003">Cell membrane</keyword>
<evidence type="ECO:0000256" key="5">
    <source>
        <dbReference type="ARBA" id="ARBA00022989"/>
    </source>
</evidence>
<dbReference type="Pfam" id="PF00924">
    <property type="entry name" value="MS_channel_2nd"/>
    <property type="match status" value="1"/>
</dbReference>
<feature type="transmembrane region" description="Helical" evidence="7">
    <location>
        <begin position="96"/>
        <end position="116"/>
    </location>
</feature>
<dbReference type="RefSeq" id="WP_267647608.1">
    <property type="nucleotide sequence ID" value="NZ_JANHGR010000002.1"/>
</dbReference>
<organism evidence="10 11">
    <name type="scientific">Halolamina litorea</name>
    <dbReference type="NCBI Taxonomy" id="1515593"/>
    <lineage>
        <taxon>Archaea</taxon>
        <taxon>Methanobacteriati</taxon>
        <taxon>Methanobacteriota</taxon>
        <taxon>Stenosarchaea group</taxon>
        <taxon>Halobacteria</taxon>
        <taxon>Halobacteriales</taxon>
        <taxon>Haloferacaceae</taxon>
    </lineage>
</organism>
<evidence type="ECO:0000256" key="2">
    <source>
        <dbReference type="ARBA" id="ARBA00008017"/>
    </source>
</evidence>
<evidence type="ECO:0000259" key="9">
    <source>
        <dbReference type="Pfam" id="PF21082"/>
    </source>
</evidence>
<dbReference type="InterPro" id="IPR049278">
    <property type="entry name" value="MS_channel_C"/>
</dbReference>
<comment type="caution">
    <text evidence="10">The sequence shown here is derived from an EMBL/GenBank/DDBJ whole genome shotgun (WGS) entry which is preliminary data.</text>
</comment>
<dbReference type="Pfam" id="PF21082">
    <property type="entry name" value="MS_channel_3rd"/>
    <property type="match status" value="1"/>
</dbReference>
<keyword evidence="6 7" id="KW-0472">Membrane</keyword>
<feature type="transmembrane region" description="Helical" evidence="7">
    <location>
        <begin position="26"/>
        <end position="51"/>
    </location>
</feature>
<feature type="domain" description="Mechanosensitive ion channel MscS" evidence="8">
    <location>
        <begin position="114"/>
        <end position="180"/>
    </location>
</feature>
<gene>
    <name evidence="10" type="ORF">ACFSAU_14155</name>
</gene>
<dbReference type="AlphaFoldDB" id="A0ABD6BVM6"/>
<dbReference type="Gene3D" id="1.10.287.1260">
    <property type="match status" value="1"/>
</dbReference>
<accession>A0ABD6BVM6</accession>
<evidence type="ECO:0000259" key="8">
    <source>
        <dbReference type="Pfam" id="PF00924"/>
    </source>
</evidence>
<keyword evidence="5 7" id="KW-1133">Transmembrane helix</keyword>
<dbReference type="InterPro" id="IPR011066">
    <property type="entry name" value="MscS_channel_C_sf"/>
</dbReference>